<feature type="non-terminal residue" evidence="2">
    <location>
        <position position="1"/>
    </location>
</feature>
<keyword evidence="3" id="KW-1185">Reference proteome</keyword>
<protein>
    <submittedName>
        <fullName evidence="2">Uncharacterized protein</fullName>
    </submittedName>
</protein>
<sequence>MEWSRLVSLGRVEDMEKKRVEAHGNSQIDWTKMDTLTTQFMKSHRSLAEANQSYSSNISLQSSVELIRVQIGDEQQEKLVMENELESLNKRLEEVQQSYLDKLDKIK</sequence>
<feature type="coiled-coil region" evidence="1">
    <location>
        <begin position="71"/>
        <end position="105"/>
    </location>
</feature>
<name>A0A8J5KQH9_HOMAM</name>
<dbReference type="Proteomes" id="UP000747542">
    <property type="component" value="Unassembled WGS sequence"/>
</dbReference>
<evidence type="ECO:0000313" key="2">
    <source>
        <dbReference type="EMBL" id="KAG7171279.1"/>
    </source>
</evidence>
<organism evidence="2 3">
    <name type="scientific">Homarus americanus</name>
    <name type="common">American lobster</name>
    <dbReference type="NCBI Taxonomy" id="6706"/>
    <lineage>
        <taxon>Eukaryota</taxon>
        <taxon>Metazoa</taxon>
        <taxon>Ecdysozoa</taxon>
        <taxon>Arthropoda</taxon>
        <taxon>Crustacea</taxon>
        <taxon>Multicrustacea</taxon>
        <taxon>Malacostraca</taxon>
        <taxon>Eumalacostraca</taxon>
        <taxon>Eucarida</taxon>
        <taxon>Decapoda</taxon>
        <taxon>Pleocyemata</taxon>
        <taxon>Astacidea</taxon>
        <taxon>Nephropoidea</taxon>
        <taxon>Nephropidae</taxon>
        <taxon>Homarus</taxon>
    </lineage>
</organism>
<dbReference type="EMBL" id="JAHLQT010012455">
    <property type="protein sequence ID" value="KAG7171279.1"/>
    <property type="molecule type" value="Genomic_DNA"/>
</dbReference>
<keyword evidence="1" id="KW-0175">Coiled coil</keyword>
<evidence type="ECO:0000256" key="1">
    <source>
        <dbReference type="SAM" id="Coils"/>
    </source>
</evidence>
<comment type="caution">
    <text evidence="2">The sequence shown here is derived from an EMBL/GenBank/DDBJ whole genome shotgun (WGS) entry which is preliminary data.</text>
</comment>
<proteinExistence type="predicted"/>
<dbReference type="AlphaFoldDB" id="A0A8J5KQH9"/>
<evidence type="ECO:0000313" key="3">
    <source>
        <dbReference type="Proteomes" id="UP000747542"/>
    </source>
</evidence>
<reference evidence="2" key="1">
    <citation type="journal article" date="2021" name="Sci. Adv.">
        <title>The American lobster genome reveals insights on longevity, neural, and immune adaptations.</title>
        <authorList>
            <person name="Polinski J.M."/>
            <person name="Zimin A.V."/>
            <person name="Clark K.F."/>
            <person name="Kohn A.B."/>
            <person name="Sadowski N."/>
            <person name="Timp W."/>
            <person name="Ptitsyn A."/>
            <person name="Khanna P."/>
            <person name="Romanova D.Y."/>
            <person name="Williams P."/>
            <person name="Greenwood S.J."/>
            <person name="Moroz L.L."/>
            <person name="Walt D.R."/>
            <person name="Bodnar A.G."/>
        </authorList>
    </citation>
    <scope>NUCLEOTIDE SEQUENCE</scope>
    <source>
        <strain evidence="2">GMGI-L3</strain>
    </source>
</reference>
<accession>A0A8J5KQH9</accession>
<gene>
    <name evidence="2" type="ORF">Hamer_G013731</name>
</gene>